<comment type="function">
    <text evidence="3 4">Participates actively in the response to hyperosmotic and heat shock by preventing the aggregation of stress-denatured proteins, in association with DnaK and GrpE. It is the nucleotide exchange factor for DnaK and may function as a thermosensor. Unfolded proteins bind initially to DnaJ; upon interaction with the DnaJ-bound protein, DnaK hydrolyzes its bound ATP, resulting in the formation of a stable complex. GrpE releases ADP from DnaK; ATP binding to DnaK triggers the release of the substrate protein, thus completing the reaction cycle. Several rounds of ATP-dependent interactions between DnaJ, DnaK and GrpE are required for fully efficient folding.</text>
</comment>
<dbReference type="NCBIfam" id="NF010738">
    <property type="entry name" value="PRK14140.1"/>
    <property type="match status" value="1"/>
</dbReference>
<keyword evidence="3 4" id="KW-0346">Stress response</keyword>
<dbReference type="RefSeq" id="WP_350402716.1">
    <property type="nucleotide sequence ID" value="NZ_JBELOE010000265.1"/>
</dbReference>
<comment type="subunit">
    <text evidence="3">Homodimer.</text>
</comment>
<dbReference type="Proteomes" id="UP001467690">
    <property type="component" value="Unassembled WGS sequence"/>
</dbReference>
<dbReference type="SUPFAM" id="SSF51064">
    <property type="entry name" value="Head domain of nucleotide exchange factor GrpE"/>
    <property type="match status" value="1"/>
</dbReference>
<keyword evidence="3" id="KW-0963">Cytoplasm</keyword>
<evidence type="ECO:0000256" key="6">
    <source>
        <dbReference type="SAM" id="MobiDB-lite"/>
    </source>
</evidence>
<dbReference type="InterPro" id="IPR009012">
    <property type="entry name" value="GrpE_head"/>
</dbReference>
<evidence type="ECO:0000256" key="3">
    <source>
        <dbReference type="HAMAP-Rule" id="MF_01151"/>
    </source>
</evidence>
<keyword evidence="8" id="KW-1185">Reference proteome</keyword>
<dbReference type="NCBIfam" id="NF010737">
    <property type="entry name" value="PRK14139.1"/>
    <property type="match status" value="1"/>
</dbReference>
<dbReference type="Pfam" id="PF01025">
    <property type="entry name" value="GrpE"/>
    <property type="match status" value="1"/>
</dbReference>
<keyword evidence="2 3" id="KW-0143">Chaperone</keyword>
<name>A0ABV1RLN4_9ALTE</name>
<comment type="similarity">
    <text evidence="1 3 5">Belongs to the GrpE family.</text>
</comment>
<dbReference type="Gene3D" id="2.30.22.10">
    <property type="entry name" value="Head domain of nucleotide exchange factor GrpE"/>
    <property type="match status" value="1"/>
</dbReference>
<dbReference type="PANTHER" id="PTHR21237:SF23">
    <property type="entry name" value="GRPE PROTEIN HOMOLOG, MITOCHONDRIAL"/>
    <property type="match status" value="1"/>
</dbReference>
<dbReference type="CDD" id="cd00446">
    <property type="entry name" value="GrpE"/>
    <property type="match status" value="1"/>
</dbReference>
<feature type="region of interest" description="Disordered" evidence="6">
    <location>
        <begin position="1"/>
        <end position="37"/>
    </location>
</feature>
<dbReference type="SUPFAM" id="SSF58014">
    <property type="entry name" value="Coiled-coil domain of nucleotide exchange factor GrpE"/>
    <property type="match status" value="1"/>
</dbReference>
<organism evidence="7 8">
    <name type="scientific">Catenovulum sediminis</name>
    <dbReference type="NCBI Taxonomy" id="1740262"/>
    <lineage>
        <taxon>Bacteria</taxon>
        <taxon>Pseudomonadati</taxon>
        <taxon>Pseudomonadota</taxon>
        <taxon>Gammaproteobacteria</taxon>
        <taxon>Alteromonadales</taxon>
        <taxon>Alteromonadaceae</taxon>
        <taxon>Catenovulum</taxon>
    </lineage>
</organism>
<dbReference type="Gene3D" id="3.90.20.20">
    <property type="match status" value="1"/>
</dbReference>
<sequence>MSNEQQDVQVEEVSKAVEGEVETTQAEQAEVEQAKVQDEVQDEVQAKLSDLEAKLAASEAKVKEQQDSVIRAKAEVDNMRRRTAQDIEKAHKFALEKFAGELLPVADNLERALQAADKENEALVPMIEGVELTLKSFEASLSKFGIEVVSPEQGEPLNPELHQAMSMLPNPDVAPNAIIDCLQKGYTLNGRLLRPAMVIVSAAGGVDTQA</sequence>
<evidence type="ECO:0000256" key="4">
    <source>
        <dbReference type="RuleBase" id="RU000639"/>
    </source>
</evidence>
<proteinExistence type="inferred from homology"/>
<dbReference type="PROSITE" id="PS01071">
    <property type="entry name" value="GRPE"/>
    <property type="match status" value="1"/>
</dbReference>
<reference evidence="7 8" key="1">
    <citation type="submission" date="2024-06" db="EMBL/GenBank/DDBJ databases">
        <authorList>
            <person name="Chen R.Y."/>
        </authorList>
    </citation>
    <scope>NUCLEOTIDE SEQUENCE [LARGE SCALE GENOMIC DNA]</scope>
    <source>
        <strain evidence="7 8">D2</strain>
    </source>
</reference>
<evidence type="ECO:0000313" key="8">
    <source>
        <dbReference type="Proteomes" id="UP001467690"/>
    </source>
</evidence>
<evidence type="ECO:0000256" key="1">
    <source>
        <dbReference type="ARBA" id="ARBA00009054"/>
    </source>
</evidence>
<accession>A0ABV1RLN4</accession>
<evidence type="ECO:0000313" key="7">
    <source>
        <dbReference type="EMBL" id="MER2493646.1"/>
    </source>
</evidence>
<dbReference type="PANTHER" id="PTHR21237">
    <property type="entry name" value="GRPE PROTEIN"/>
    <property type="match status" value="1"/>
</dbReference>
<dbReference type="InterPro" id="IPR000740">
    <property type="entry name" value="GrpE"/>
</dbReference>
<dbReference type="EMBL" id="JBELOE010000265">
    <property type="protein sequence ID" value="MER2493646.1"/>
    <property type="molecule type" value="Genomic_DNA"/>
</dbReference>
<evidence type="ECO:0000256" key="2">
    <source>
        <dbReference type="ARBA" id="ARBA00023186"/>
    </source>
</evidence>
<comment type="caution">
    <text evidence="7">The sequence shown here is derived from an EMBL/GenBank/DDBJ whole genome shotgun (WGS) entry which is preliminary data.</text>
</comment>
<comment type="subcellular location">
    <subcellularLocation>
        <location evidence="3">Cytoplasm</location>
    </subcellularLocation>
</comment>
<gene>
    <name evidence="3 7" type="primary">grpE</name>
    <name evidence="7" type="ORF">ABS311_17340</name>
</gene>
<dbReference type="InterPro" id="IPR013805">
    <property type="entry name" value="GrpE_CC"/>
</dbReference>
<dbReference type="HAMAP" id="MF_01151">
    <property type="entry name" value="GrpE"/>
    <property type="match status" value="1"/>
</dbReference>
<dbReference type="PRINTS" id="PR00773">
    <property type="entry name" value="GRPEPROTEIN"/>
</dbReference>
<evidence type="ECO:0000256" key="5">
    <source>
        <dbReference type="RuleBase" id="RU004478"/>
    </source>
</evidence>
<dbReference type="NCBIfam" id="NF010748">
    <property type="entry name" value="PRK14150.1"/>
    <property type="match status" value="1"/>
</dbReference>
<protein>
    <recommendedName>
        <fullName evidence="3 4">Protein GrpE</fullName>
    </recommendedName>
    <alternativeName>
        <fullName evidence="3">HSP-70 cofactor</fullName>
    </alternativeName>
</protein>